<accession>A0A8S5R629</accession>
<organism evidence="1">
    <name type="scientific">Myoviridae sp. ctaOv25</name>
    <dbReference type="NCBI Taxonomy" id="2827290"/>
    <lineage>
        <taxon>Viruses</taxon>
        <taxon>Duplodnaviria</taxon>
        <taxon>Heunggongvirae</taxon>
        <taxon>Uroviricota</taxon>
        <taxon>Caudoviricetes</taxon>
    </lineage>
</organism>
<dbReference type="EMBL" id="BK015820">
    <property type="protein sequence ID" value="DAE26545.1"/>
    <property type="molecule type" value="Genomic_DNA"/>
</dbReference>
<proteinExistence type="predicted"/>
<name>A0A8S5R629_9CAUD</name>
<reference evidence="1" key="1">
    <citation type="journal article" date="2021" name="Proc. Natl. Acad. Sci. U.S.A.">
        <title>A Catalog of Tens of Thousands of Viruses from Human Metagenomes Reveals Hidden Associations with Chronic Diseases.</title>
        <authorList>
            <person name="Tisza M.J."/>
            <person name="Buck C.B."/>
        </authorList>
    </citation>
    <scope>NUCLEOTIDE SEQUENCE</scope>
    <source>
        <strain evidence="1">CtaOv25</strain>
    </source>
</reference>
<sequence>MQKYIYLGIAHQNLDAVYMHGKLYKVSFEDFKSAFTENLEIYWGKSFETCYNPISDIKRRYPTTDYIIFQFKRTDIGNKIYLAIGNPLDCVIGGTDRFYQYLTNGWIDIIPTTKKSNPIDVSIDMLLLYANDVVKPCVNNPGTNWSKTPFILSDQSLNSIKKKIRDMVDCEVINTVFRMDDILMELDNGSFAVITPMDDPETYQWRYTAKDESLELQEKYSIDNRWKEAFHEN</sequence>
<evidence type="ECO:0000313" key="1">
    <source>
        <dbReference type="EMBL" id="DAE26545.1"/>
    </source>
</evidence>
<protein>
    <submittedName>
        <fullName evidence="1">Uncharacterized protein</fullName>
    </submittedName>
</protein>